<dbReference type="PANTHER" id="PTHR18919">
    <property type="entry name" value="ACETYL-COA C-ACYLTRANSFERASE"/>
    <property type="match status" value="1"/>
</dbReference>
<dbReference type="PROSITE" id="PS00099">
    <property type="entry name" value="THIOLASE_3"/>
    <property type="match status" value="1"/>
</dbReference>
<protein>
    <recommendedName>
        <fullName evidence="2">acetyl-CoA C-acetyltransferase</fullName>
        <ecNumber evidence="2">2.3.1.9</ecNumber>
    </recommendedName>
    <alternativeName>
        <fullName evidence="5">Acetoacetyl-CoA thiolase</fullName>
    </alternativeName>
</protein>
<dbReference type="InterPro" id="IPR016039">
    <property type="entry name" value="Thiolase-like"/>
</dbReference>
<reference evidence="9 10" key="1">
    <citation type="submission" date="2018-07" db="EMBL/GenBank/DDBJ databases">
        <title>Phylogenomic Insights into understanding Host Adaptation of Lactobacillus reuteri by a novel species, Lactobacillus spp. M31.</title>
        <authorList>
            <person name="Sharma S."/>
            <person name="Patil P."/>
            <person name="Korpole S."/>
            <person name="Patil P.B."/>
        </authorList>
    </citation>
    <scope>NUCLEOTIDE SEQUENCE [LARGE SCALE GENOMIC DNA]</scope>
    <source>
        <strain evidence="9 10">M31</strain>
    </source>
</reference>
<comment type="caution">
    <text evidence="9">The sequence shown here is derived from an EMBL/GenBank/DDBJ whole genome shotgun (WGS) entry which is preliminary data.</text>
</comment>
<evidence type="ECO:0000259" key="8">
    <source>
        <dbReference type="Pfam" id="PF02803"/>
    </source>
</evidence>
<dbReference type="SUPFAM" id="SSF53901">
    <property type="entry name" value="Thiolase-like"/>
    <property type="match status" value="2"/>
</dbReference>
<name>A0ABR8P610_9LACO</name>
<dbReference type="RefSeq" id="WP_191667780.1">
    <property type="nucleotide sequence ID" value="NZ_QORN01000010.1"/>
</dbReference>
<dbReference type="Pfam" id="PF00108">
    <property type="entry name" value="Thiolase_N"/>
    <property type="match status" value="1"/>
</dbReference>
<evidence type="ECO:0000259" key="7">
    <source>
        <dbReference type="Pfam" id="PF00108"/>
    </source>
</evidence>
<dbReference type="InterPro" id="IPR020610">
    <property type="entry name" value="Thiolase_AS"/>
</dbReference>
<dbReference type="InterPro" id="IPR020617">
    <property type="entry name" value="Thiolase_C"/>
</dbReference>
<organism evidence="9 10">
    <name type="scientific">Limosilactobacillus walteri</name>
    <dbReference type="NCBI Taxonomy" id="2268022"/>
    <lineage>
        <taxon>Bacteria</taxon>
        <taxon>Bacillati</taxon>
        <taxon>Bacillota</taxon>
        <taxon>Bacilli</taxon>
        <taxon>Lactobacillales</taxon>
        <taxon>Lactobacillaceae</taxon>
        <taxon>Limosilactobacillus</taxon>
    </lineage>
</organism>
<sequence>MEKVYIVAAQRTPIGKFNGQLASKSAVELGAIAIKAAVEKAMLTGDDIDQVLMGNVIQAGTGQNPARQASMAAGLGEKVPAITINDVCASGMSSIDLAASLIRAGQAQVIVAGGMESMSQAPYVLPQARHGYRFGNGTLLDAMQSDALNDVYGNYPMGITAENINDKYHITRQQQDEFAIISHQRAVKAQNAGYFKSEIVPVEVKKKRSTVIVDTDEAPRPDTTMEALSKLKPAFKADGSVTAGNASGINDGGAALVLASARAVERLGLTPLAEWYASSIVGLNPALMGLGPYYAIKKLLTDQQLAIDDVATYEINEAFATQALVCQNLLRLDPATVNPWGGAIALGHPVGCSGARIIVTMINEMNRDNHKLGIASLCVGGGMGEAVLIKNIN</sequence>
<dbReference type="EC" id="2.3.1.9" evidence="2"/>
<evidence type="ECO:0000256" key="3">
    <source>
        <dbReference type="ARBA" id="ARBA00022679"/>
    </source>
</evidence>
<dbReference type="CDD" id="cd00751">
    <property type="entry name" value="thiolase"/>
    <property type="match status" value="1"/>
</dbReference>
<evidence type="ECO:0000256" key="2">
    <source>
        <dbReference type="ARBA" id="ARBA00012705"/>
    </source>
</evidence>
<dbReference type="InterPro" id="IPR020613">
    <property type="entry name" value="Thiolase_CS"/>
</dbReference>
<keyword evidence="3 6" id="KW-0808">Transferase</keyword>
<evidence type="ECO:0000256" key="1">
    <source>
        <dbReference type="ARBA" id="ARBA00010982"/>
    </source>
</evidence>
<dbReference type="InterPro" id="IPR002155">
    <property type="entry name" value="Thiolase"/>
</dbReference>
<evidence type="ECO:0000313" key="9">
    <source>
        <dbReference type="EMBL" id="MBD5806156.1"/>
    </source>
</evidence>
<feature type="domain" description="Thiolase C-terminal" evidence="8">
    <location>
        <begin position="270"/>
        <end position="390"/>
    </location>
</feature>
<proteinExistence type="inferred from homology"/>
<dbReference type="PROSITE" id="PS00098">
    <property type="entry name" value="THIOLASE_1"/>
    <property type="match status" value="1"/>
</dbReference>
<evidence type="ECO:0000256" key="4">
    <source>
        <dbReference type="ARBA" id="ARBA00023315"/>
    </source>
</evidence>
<dbReference type="InterPro" id="IPR020615">
    <property type="entry name" value="Thiolase_acyl_enz_int_AS"/>
</dbReference>
<dbReference type="InterPro" id="IPR020616">
    <property type="entry name" value="Thiolase_N"/>
</dbReference>
<evidence type="ECO:0000313" key="10">
    <source>
        <dbReference type="Proteomes" id="UP000704341"/>
    </source>
</evidence>
<keyword evidence="4 6" id="KW-0012">Acyltransferase</keyword>
<dbReference type="PIRSF" id="PIRSF000429">
    <property type="entry name" value="Ac-CoA_Ac_transf"/>
    <property type="match status" value="1"/>
</dbReference>
<dbReference type="Pfam" id="PF02803">
    <property type="entry name" value="Thiolase_C"/>
    <property type="match status" value="1"/>
</dbReference>
<keyword evidence="10" id="KW-1185">Reference proteome</keyword>
<evidence type="ECO:0000256" key="5">
    <source>
        <dbReference type="ARBA" id="ARBA00030755"/>
    </source>
</evidence>
<evidence type="ECO:0000256" key="6">
    <source>
        <dbReference type="RuleBase" id="RU003557"/>
    </source>
</evidence>
<dbReference type="NCBIfam" id="TIGR01930">
    <property type="entry name" value="AcCoA-C-Actrans"/>
    <property type="match status" value="1"/>
</dbReference>
<gene>
    <name evidence="9" type="ORF">DTK66_03330</name>
</gene>
<comment type="similarity">
    <text evidence="1 6">Belongs to the thiolase-like superfamily. Thiolase family.</text>
</comment>
<accession>A0ABR8P610</accession>
<dbReference type="Gene3D" id="3.40.47.10">
    <property type="match status" value="2"/>
</dbReference>
<dbReference type="PANTHER" id="PTHR18919:SF107">
    <property type="entry name" value="ACETYL-COA ACETYLTRANSFERASE, CYTOSOLIC"/>
    <property type="match status" value="1"/>
</dbReference>
<dbReference type="Proteomes" id="UP000704341">
    <property type="component" value="Unassembled WGS sequence"/>
</dbReference>
<dbReference type="PROSITE" id="PS00737">
    <property type="entry name" value="THIOLASE_2"/>
    <property type="match status" value="1"/>
</dbReference>
<feature type="domain" description="Thiolase N-terminal" evidence="7">
    <location>
        <begin position="4"/>
        <end position="261"/>
    </location>
</feature>
<dbReference type="EMBL" id="QORN01000010">
    <property type="protein sequence ID" value="MBD5806156.1"/>
    <property type="molecule type" value="Genomic_DNA"/>
</dbReference>